<feature type="chain" id="PRO_5020947587" evidence="1">
    <location>
        <begin position="27"/>
        <end position="240"/>
    </location>
</feature>
<dbReference type="AlphaFoldDB" id="A0A4P9VYR6"/>
<accession>A0A4P9VYR6</accession>
<gene>
    <name evidence="2" type="ORF">BDK51DRAFT_45901</name>
</gene>
<evidence type="ECO:0000256" key="1">
    <source>
        <dbReference type="SAM" id="SignalP"/>
    </source>
</evidence>
<proteinExistence type="predicted"/>
<reference evidence="3" key="1">
    <citation type="journal article" date="2018" name="Nat. Microbiol.">
        <title>Leveraging single-cell genomics to expand the fungal tree of life.</title>
        <authorList>
            <person name="Ahrendt S.R."/>
            <person name="Quandt C.A."/>
            <person name="Ciobanu D."/>
            <person name="Clum A."/>
            <person name="Salamov A."/>
            <person name="Andreopoulos B."/>
            <person name="Cheng J.F."/>
            <person name="Woyke T."/>
            <person name="Pelin A."/>
            <person name="Henrissat B."/>
            <person name="Reynolds N.K."/>
            <person name="Benny G.L."/>
            <person name="Smith M.E."/>
            <person name="James T.Y."/>
            <person name="Grigoriev I.V."/>
        </authorList>
    </citation>
    <scope>NUCLEOTIDE SEQUENCE [LARGE SCALE GENOMIC DNA]</scope>
</reference>
<dbReference type="EMBL" id="KZ999573">
    <property type="protein sequence ID" value="RKO84939.1"/>
    <property type="molecule type" value="Genomic_DNA"/>
</dbReference>
<protein>
    <submittedName>
        <fullName evidence="2">Uncharacterized protein</fullName>
    </submittedName>
</protein>
<keyword evidence="1" id="KW-0732">Signal</keyword>
<feature type="signal peptide" evidence="1">
    <location>
        <begin position="1"/>
        <end position="26"/>
    </location>
</feature>
<dbReference type="Proteomes" id="UP000269721">
    <property type="component" value="Unassembled WGS sequence"/>
</dbReference>
<sequence length="240" mass="25888">MLAAFDFVAALVSTLVEFLSFNGAPGQPPHRWSVSSRLPSVLVSILCSRWSLPSGLRRAAPCSGGVCDRCRSLGASLGRTLDVQAGKTKLSFVRKIVQRSPNPNEFSPPAIGRSLLLAVAYVVRHPQLPLFPVGENRPRPLALPRWAGPLPLHPGSSSPRAENSPSLIVGGFQAVMNGLPNDQNANPIVLAGRKPSRTPLVSTECRSGYKLRFTSVSHPCKRQKQEVERAGENLCSRTNV</sequence>
<evidence type="ECO:0000313" key="2">
    <source>
        <dbReference type="EMBL" id="RKO84939.1"/>
    </source>
</evidence>
<organism evidence="2 3">
    <name type="scientific">Blyttiomyces helicus</name>
    <dbReference type="NCBI Taxonomy" id="388810"/>
    <lineage>
        <taxon>Eukaryota</taxon>
        <taxon>Fungi</taxon>
        <taxon>Fungi incertae sedis</taxon>
        <taxon>Chytridiomycota</taxon>
        <taxon>Chytridiomycota incertae sedis</taxon>
        <taxon>Chytridiomycetes</taxon>
        <taxon>Chytridiomycetes incertae sedis</taxon>
        <taxon>Blyttiomyces</taxon>
    </lineage>
</organism>
<keyword evidence="3" id="KW-1185">Reference proteome</keyword>
<evidence type="ECO:0000313" key="3">
    <source>
        <dbReference type="Proteomes" id="UP000269721"/>
    </source>
</evidence>
<name>A0A4P9VYR6_9FUNG</name>